<proteinExistence type="inferred from homology"/>
<keyword evidence="12" id="KW-1185">Reference proteome</keyword>
<accession>A0ABP4WQ58</accession>
<evidence type="ECO:0000256" key="7">
    <source>
        <dbReference type="ARBA" id="ARBA00049348"/>
    </source>
</evidence>
<feature type="domain" description="Methylguanine DNA methyltransferase ribonuclease-like" evidence="10">
    <location>
        <begin position="10"/>
        <end position="80"/>
    </location>
</feature>
<dbReference type="SUPFAM" id="SSF53155">
    <property type="entry name" value="Methylated DNA-protein cysteine methyltransferase domain"/>
    <property type="match status" value="1"/>
</dbReference>
<comment type="miscellaneous">
    <text evidence="8">This enzyme catalyzes only one turnover and therefore is not strictly catalytic. According to one definition, an enzyme is a biocatalyst that acts repeatedly and over many reaction cycles.</text>
</comment>
<evidence type="ECO:0000313" key="11">
    <source>
        <dbReference type="EMBL" id="GAA1755212.1"/>
    </source>
</evidence>
<dbReference type="Pfam" id="PF01035">
    <property type="entry name" value="DNA_binding_1"/>
    <property type="match status" value="1"/>
</dbReference>
<comment type="subcellular location">
    <subcellularLocation>
        <location evidence="8">Cytoplasm</location>
    </subcellularLocation>
</comment>
<name>A0ABP4WQ58_9MICO</name>
<keyword evidence="2 8" id="KW-0963">Cytoplasm</keyword>
<dbReference type="NCBIfam" id="TIGR00589">
    <property type="entry name" value="ogt"/>
    <property type="match status" value="1"/>
</dbReference>
<dbReference type="InterPro" id="IPR014048">
    <property type="entry name" value="MethylDNA_cys_MeTrfase_DNA-bd"/>
</dbReference>
<dbReference type="Proteomes" id="UP001501475">
    <property type="component" value="Unassembled WGS sequence"/>
</dbReference>
<evidence type="ECO:0000256" key="8">
    <source>
        <dbReference type="HAMAP-Rule" id="MF_00772"/>
    </source>
</evidence>
<keyword evidence="5 8" id="KW-0227">DNA damage</keyword>
<evidence type="ECO:0000256" key="5">
    <source>
        <dbReference type="ARBA" id="ARBA00022763"/>
    </source>
</evidence>
<feature type="domain" description="Methylated-DNA-[protein]-cysteine S-methyltransferase DNA binding" evidence="9">
    <location>
        <begin position="84"/>
        <end position="163"/>
    </location>
</feature>
<evidence type="ECO:0000256" key="4">
    <source>
        <dbReference type="ARBA" id="ARBA00022679"/>
    </source>
</evidence>
<dbReference type="InterPro" id="IPR001497">
    <property type="entry name" value="MethylDNA_cys_MeTrfase_AS"/>
</dbReference>
<comment type="similarity">
    <text evidence="8">Belongs to the MGMT family.</text>
</comment>
<dbReference type="InterPro" id="IPR036631">
    <property type="entry name" value="MGMT_N_sf"/>
</dbReference>
<dbReference type="HAMAP" id="MF_00772">
    <property type="entry name" value="OGT"/>
    <property type="match status" value="1"/>
</dbReference>
<comment type="catalytic activity">
    <reaction evidence="7 8">
        <text>a 6-O-methyl-2'-deoxyguanosine in DNA + L-cysteinyl-[protein] = S-methyl-L-cysteinyl-[protein] + a 2'-deoxyguanosine in DNA</text>
        <dbReference type="Rhea" id="RHEA:24000"/>
        <dbReference type="Rhea" id="RHEA-COMP:10131"/>
        <dbReference type="Rhea" id="RHEA-COMP:10132"/>
        <dbReference type="Rhea" id="RHEA-COMP:11367"/>
        <dbReference type="Rhea" id="RHEA-COMP:11368"/>
        <dbReference type="ChEBI" id="CHEBI:29950"/>
        <dbReference type="ChEBI" id="CHEBI:82612"/>
        <dbReference type="ChEBI" id="CHEBI:85445"/>
        <dbReference type="ChEBI" id="CHEBI:85448"/>
        <dbReference type="EC" id="2.1.1.63"/>
    </reaction>
</comment>
<keyword evidence="6 8" id="KW-0234">DNA repair</keyword>
<evidence type="ECO:0000313" key="12">
    <source>
        <dbReference type="Proteomes" id="UP001501475"/>
    </source>
</evidence>
<dbReference type="InterPro" id="IPR023546">
    <property type="entry name" value="MGMT"/>
</dbReference>
<evidence type="ECO:0000256" key="3">
    <source>
        <dbReference type="ARBA" id="ARBA00022603"/>
    </source>
</evidence>
<dbReference type="InterPro" id="IPR008332">
    <property type="entry name" value="MethylG_MeTrfase_N"/>
</dbReference>
<keyword evidence="3 8" id="KW-0489">Methyltransferase</keyword>
<gene>
    <name evidence="11" type="ORF">GCM10009810_13770</name>
</gene>
<dbReference type="EC" id="2.1.1.63" evidence="8"/>
<feature type="active site" description="Nucleophile; methyl group acceptor" evidence="8">
    <location>
        <position position="135"/>
    </location>
</feature>
<comment type="caution">
    <text evidence="11">The sequence shown here is derived from an EMBL/GenBank/DDBJ whole genome shotgun (WGS) entry which is preliminary data.</text>
</comment>
<dbReference type="InterPro" id="IPR036388">
    <property type="entry name" value="WH-like_DNA-bd_sf"/>
</dbReference>
<dbReference type="EMBL" id="BAAAPN010000034">
    <property type="protein sequence ID" value="GAA1755212.1"/>
    <property type="molecule type" value="Genomic_DNA"/>
</dbReference>
<evidence type="ECO:0000256" key="1">
    <source>
        <dbReference type="ARBA" id="ARBA00001286"/>
    </source>
</evidence>
<dbReference type="Pfam" id="PF02870">
    <property type="entry name" value="Methyltransf_1N"/>
    <property type="match status" value="1"/>
</dbReference>
<keyword evidence="4 8" id="KW-0808">Transferase</keyword>
<dbReference type="Gene3D" id="1.10.10.10">
    <property type="entry name" value="Winged helix-like DNA-binding domain superfamily/Winged helix DNA-binding domain"/>
    <property type="match status" value="1"/>
</dbReference>
<dbReference type="InterPro" id="IPR036217">
    <property type="entry name" value="MethylDNA_cys_MeTrfase_DNAb"/>
</dbReference>
<protein>
    <recommendedName>
        <fullName evidence="8">Methylated-DNA--protein-cysteine methyltransferase</fullName>
        <ecNumber evidence="8">2.1.1.63</ecNumber>
    </recommendedName>
    <alternativeName>
        <fullName evidence="8">6-O-methylguanine-DNA methyltransferase</fullName>
        <shortName evidence="8">MGMT</shortName>
    </alternativeName>
    <alternativeName>
        <fullName evidence="8">O-6-methylguanine-DNA-alkyltransferase</fullName>
    </alternativeName>
</protein>
<dbReference type="PANTHER" id="PTHR10815:SF5">
    <property type="entry name" value="METHYLATED-DNA--PROTEIN-CYSTEINE METHYLTRANSFERASE"/>
    <property type="match status" value="1"/>
</dbReference>
<dbReference type="PROSITE" id="PS00374">
    <property type="entry name" value="MGMT"/>
    <property type="match status" value="1"/>
</dbReference>
<evidence type="ECO:0000259" key="9">
    <source>
        <dbReference type="Pfam" id="PF01035"/>
    </source>
</evidence>
<comment type="catalytic activity">
    <reaction evidence="1 8">
        <text>a 4-O-methyl-thymidine in DNA + L-cysteinyl-[protein] = a thymidine in DNA + S-methyl-L-cysteinyl-[protein]</text>
        <dbReference type="Rhea" id="RHEA:53428"/>
        <dbReference type="Rhea" id="RHEA-COMP:10131"/>
        <dbReference type="Rhea" id="RHEA-COMP:10132"/>
        <dbReference type="Rhea" id="RHEA-COMP:13555"/>
        <dbReference type="Rhea" id="RHEA-COMP:13556"/>
        <dbReference type="ChEBI" id="CHEBI:29950"/>
        <dbReference type="ChEBI" id="CHEBI:82612"/>
        <dbReference type="ChEBI" id="CHEBI:137386"/>
        <dbReference type="ChEBI" id="CHEBI:137387"/>
        <dbReference type="EC" id="2.1.1.63"/>
    </reaction>
</comment>
<dbReference type="SUPFAM" id="SSF46767">
    <property type="entry name" value="Methylated DNA-protein cysteine methyltransferase, C-terminal domain"/>
    <property type="match status" value="1"/>
</dbReference>
<evidence type="ECO:0000259" key="10">
    <source>
        <dbReference type="Pfam" id="PF02870"/>
    </source>
</evidence>
<dbReference type="CDD" id="cd06445">
    <property type="entry name" value="ATase"/>
    <property type="match status" value="1"/>
</dbReference>
<evidence type="ECO:0000256" key="6">
    <source>
        <dbReference type="ARBA" id="ARBA00023204"/>
    </source>
</evidence>
<evidence type="ECO:0000256" key="2">
    <source>
        <dbReference type="ARBA" id="ARBA00022490"/>
    </source>
</evidence>
<reference evidence="12" key="1">
    <citation type="journal article" date="2019" name="Int. J. Syst. Evol. Microbiol.">
        <title>The Global Catalogue of Microorganisms (GCM) 10K type strain sequencing project: providing services to taxonomists for standard genome sequencing and annotation.</title>
        <authorList>
            <consortium name="The Broad Institute Genomics Platform"/>
            <consortium name="The Broad Institute Genome Sequencing Center for Infectious Disease"/>
            <person name="Wu L."/>
            <person name="Ma J."/>
        </authorList>
    </citation>
    <scope>NUCLEOTIDE SEQUENCE [LARGE SCALE GENOMIC DNA]</scope>
    <source>
        <strain evidence="12">JCM 15591</strain>
    </source>
</reference>
<organism evidence="11 12">
    <name type="scientific">Nostocoides vanveenii</name>
    <dbReference type="NCBI Taxonomy" id="330835"/>
    <lineage>
        <taxon>Bacteria</taxon>
        <taxon>Bacillati</taxon>
        <taxon>Actinomycetota</taxon>
        <taxon>Actinomycetes</taxon>
        <taxon>Micrococcales</taxon>
        <taxon>Intrasporangiaceae</taxon>
        <taxon>Nostocoides</taxon>
    </lineage>
</organism>
<dbReference type="PANTHER" id="PTHR10815">
    <property type="entry name" value="METHYLATED-DNA--PROTEIN-CYSTEINE METHYLTRANSFERASE"/>
    <property type="match status" value="1"/>
</dbReference>
<comment type="function">
    <text evidence="8">Involved in the cellular defense against the biological effects of O6-methylguanine (O6-MeG) and O4-methylthymine (O4-MeT) in DNA. Repairs the methylated nucleobase in DNA by stoichiometrically transferring the methyl group to a cysteine residue in the enzyme. This is a suicide reaction: the enzyme is irreversibly inactivated.</text>
</comment>
<sequence length="173" mass="18462">MTVAVSVPVHTVIDSPVGALTLVAEDAALTGIYFAIHRRRDRLPDFGELVSSSGLFGDAARQLGEYFAGDRRVFDLPLAPRGDQFQQSVWAQLRQIPYGETRSYGDLAKAIGRPGAAQAVGAANGANPLSIVVPCHRVIGADGSLTGYAGGLDRKRFLLELERPAADVEGRLF</sequence>
<dbReference type="Gene3D" id="3.30.160.70">
    <property type="entry name" value="Methylated DNA-protein cysteine methyltransferase domain"/>
    <property type="match status" value="1"/>
</dbReference>